<name>A0A0X8NWE2_ALCXX</name>
<feature type="transmembrane region" description="Helical" evidence="1">
    <location>
        <begin position="129"/>
        <end position="150"/>
    </location>
</feature>
<feature type="transmembrane region" description="Helical" evidence="1">
    <location>
        <begin position="322"/>
        <end position="341"/>
    </location>
</feature>
<evidence type="ECO:0000313" key="3">
    <source>
        <dbReference type="Proteomes" id="UP000060602"/>
    </source>
</evidence>
<evidence type="ECO:0000313" key="2">
    <source>
        <dbReference type="EMBL" id="AMG35519.1"/>
    </source>
</evidence>
<dbReference type="AlphaFoldDB" id="A0A0X8NWE2"/>
<feature type="transmembrane region" description="Helical" evidence="1">
    <location>
        <begin position="353"/>
        <end position="375"/>
    </location>
</feature>
<evidence type="ECO:0000256" key="1">
    <source>
        <dbReference type="SAM" id="Phobius"/>
    </source>
</evidence>
<keyword evidence="1" id="KW-0812">Transmembrane</keyword>
<proteinExistence type="predicted"/>
<gene>
    <name evidence="2" type="ORF">AL504_05400</name>
</gene>
<keyword evidence="1" id="KW-1133">Transmembrane helix</keyword>
<feature type="transmembrane region" description="Helical" evidence="1">
    <location>
        <begin position="100"/>
        <end position="123"/>
    </location>
</feature>
<keyword evidence="1" id="KW-0472">Membrane</keyword>
<dbReference type="RefSeq" id="WP_061071420.1">
    <property type="nucleotide sequence ID" value="NZ_CP014060.2"/>
</dbReference>
<dbReference type="EMBL" id="CP014060">
    <property type="protein sequence ID" value="AMG35519.1"/>
    <property type="molecule type" value="Genomic_DNA"/>
</dbReference>
<sequence length="413" mass="44573">MPRRKNTIAATVEGRIDKLRVAVPLVRGQVYLRVGGVPINGAFDDTADIRTLRGLALQATPVRVGVIEDGAHGLRHFSWLSAAGGGGIAPRYYVDQRRRAWRSIGIGLAVAVAAAGGACLLDLSSFAQVLALVVALTVALVALLLAGFSLHGLWHNRLHRSAILRSEARYRELLKTPIAVAPPAEAPAGPAQDEGETLVTDAAPEILVVRGALASLTHEARPSTRTTPSYGIYRFQVGARRYVMYVAENFGDAMPFLAEGDRVELAAYAGQLAGAGPDQLVYGLRNLEDDRVYVCHHYFRGAFTDIAPVGVGLGQRVPLLRLLAVLLVFSWLVVVAVLATSDSPSSREQAPELAAVVFAFLLVAWLCVALPLLFLDARWRMGRPTRRQRILDRIYRALGLGTPFAPTAVIEEV</sequence>
<organism evidence="2 3">
    <name type="scientific">Alcaligenes xylosoxydans xylosoxydans</name>
    <name type="common">Achromobacter xylosoxidans</name>
    <dbReference type="NCBI Taxonomy" id="85698"/>
    <lineage>
        <taxon>Bacteria</taxon>
        <taxon>Pseudomonadati</taxon>
        <taxon>Pseudomonadota</taxon>
        <taxon>Betaproteobacteria</taxon>
        <taxon>Burkholderiales</taxon>
        <taxon>Alcaligenaceae</taxon>
        <taxon>Achromobacter</taxon>
    </lineage>
</organism>
<dbReference type="Proteomes" id="UP000060602">
    <property type="component" value="Chromosome"/>
</dbReference>
<reference evidence="3" key="1">
    <citation type="submission" date="2015-12" db="EMBL/GenBank/DDBJ databases">
        <title>FDA dAtabase for Regulatory Grade micrObial Sequences (FDA-ARGOS): Supporting development and validation of Infectious Disease Dx tests.</title>
        <authorList>
            <person name="Case J."/>
            <person name="Tallon L."/>
            <person name="Sadzewicz L."/>
            <person name="Sengamalay N."/>
            <person name="Ott S."/>
            <person name="Godinez A."/>
            <person name="Nagaraj S."/>
            <person name="Nadendla S."/>
            <person name="Sichtig H."/>
        </authorList>
    </citation>
    <scope>NUCLEOTIDE SEQUENCE [LARGE SCALE GENOMIC DNA]</scope>
    <source>
        <strain evidence="3">FDAARGOS_147</strain>
    </source>
</reference>
<accession>A0A0X8NWE2</accession>
<protein>
    <submittedName>
        <fullName evidence="2">Uncharacterized protein</fullName>
    </submittedName>
</protein>